<gene>
    <name evidence="2" type="ORF">Q8F55_009232</name>
</gene>
<sequence>MSPPTQAAPFAAVFHNFQELSLALLRYDTADFGPLNGRWALHSGSEVLAVADSRYSAELDRVGLGQGPHEGILRETKQYANPHGFTPLGPCDPRCRVEHEHHAGSDVLCAVYSGCQGCCHREVLERRSLELERRSSDEHEREERDQHGNPRDVSRPWLL</sequence>
<feature type="region of interest" description="Disordered" evidence="1">
    <location>
        <begin position="131"/>
        <end position="159"/>
    </location>
</feature>
<protein>
    <submittedName>
        <fullName evidence="2">Uncharacterized protein</fullName>
    </submittedName>
</protein>
<evidence type="ECO:0000313" key="2">
    <source>
        <dbReference type="EMBL" id="KAL1405593.1"/>
    </source>
</evidence>
<dbReference type="GeneID" id="95990275"/>
<dbReference type="EMBL" id="JBBXJM010000007">
    <property type="protein sequence ID" value="KAL1405593.1"/>
    <property type="molecule type" value="Genomic_DNA"/>
</dbReference>
<evidence type="ECO:0000313" key="3">
    <source>
        <dbReference type="Proteomes" id="UP001565368"/>
    </source>
</evidence>
<dbReference type="RefSeq" id="XP_069205537.1">
    <property type="nucleotide sequence ID" value="XM_069357600.1"/>
</dbReference>
<dbReference type="Proteomes" id="UP001565368">
    <property type="component" value="Unassembled WGS sequence"/>
</dbReference>
<keyword evidence="3" id="KW-1185">Reference proteome</keyword>
<accession>A0ABR3PT27</accession>
<comment type="caution">
    <text evidence="2">The sequence shown here is derived from an EMBL/GenBank/DDBJ whole genome shotgun (WGS) entry which is preliminary data.</text>
</comment>
<organism evidence="2 3">
    <name type="scientific">Vanrija albida</name>
    <dbReference type="NCBI Taxonomy" id="181172"/>
    <lineage>
        <taxon>Eukaryota</taxon>
        <taxon>Fungi</taxon>
        <taxon>Dikarya</taxon>
        <taxon>Basidiomycota</taxon>
        <taxon>Agaricomycotina</taxon>
        <taxon>Tremellomycetes</taxon>
        <taxon>Trichosporonales</taxon>
        <taxon>Trichosporonaceae</taxon>
        <taxon>Vanrija</taxon>
    </lineage>
</organism>
<evidence type="ECO:0000256" key="1">
    <source>
        <dbReference type="SAM" id="MobiDB-lite"/>
    </source>
</evidence>
<name>A0ABR3PT27_9TREE</name>
<reference evidence="2 3" key="1">
    <citation type="submission" date="2023-08" db="EMBL/GenBank/DDBJ databases">
        <title>Annotated Genome Sequence of Vanrija albida AlHP1.</title>
        <authorList>
            <person name="Herzog R."/>
        </authorList>
    </citation>
    <scope>NUCLEOTIDE SEQUENCE [LARGE SCALE GENOMIC DNA]</scope>
    <source>
        <strain evidence="2 3">AlHP1</strain>
    </source>
</reference>
<proteinExistence type="predicted"/>